<dbReference type="InterPro" id="IPR037066">
    <property type="entry name" value="Plug_dom_sf"/>
</dbReference>
<keyword evidence="8 9" id="KW-0998">Cell outer membrane</keyword>
<dbReference type="InterPro" id="IPR036942">
    <property type="entry name" value="Beta-barrel_TonB_sf"/>
</dbReference>
<dbReference type="PANTHER" id="PTHR30069:SF41">
    <property type="entry name" value="HEME_HEMOPEXIN UTILIZATION PROTEIN C"/>
    <property type="match status" value="1"/>
</dbReference>
<evidence type="ECO:0000259" key="13">
    <source>
        <dbReference type="Pfam" id="PF07715"/>
    </source>
</evidence>
<evidence type="ECO:0000256" key="6">
    <source>
        <dbReference type="ARBA" id="ARBA00023077"/>
    </source>
</evidence>
<keyword evidence="6 10" id="KW-0798">TonB box</keyword>
<dbReference type="EMBL" id="AAQH01000014">
    <property type="protein sequence ID" value="EAT11722.1"/>
    <property type="molecule type" value="Genomic_DNA"/>
</dbReference>
<dbReference type="HOGENOM" id="CLU_008287_19_4_6"/>
<feature type="domain" description="TonB-dependent receptor-like beta-barrel" evidence="12">
    <location>
        <begin position="269"/>
        <end position="622"/>
    </location>
</feature>
<evidence type="ECO:0000313" key="15">
    <source>
        <dbReference type="Proteomes" id="UP000004263"/>
    </source>
</evidence>
<dbReference type="GO" id="GO:0009279">
    <property type="term" value="C:cell outer membrane"/>
    <property type="evidence" value="ECO:0007669"/>
    <property type="project" value="UniProtKB-SubCell"/>
</dbReference>
<reference evidence="14 15" key="1">
    <citation type="submission" date="2006-03" db="EMBL/GenBank/DDBJ databases">
        <authorList>
            <person name="Pinhassi J."/>
            <person name="Pedros-Alio C."/>
            <person name="Ferriera S."/>
            <person name="Johnson J."/>
            <person name="Kravitz S."/>
            <person name="Halpern A."/>
            <person name="Remington K."/>
            <person name="Beeson K."/>
            <person name="Tran B."/>
            <person name="Rogers Y.-H."/>
            <person name="Friedman R."/>
            <person name="Venter J.C."/>
        </authorList>
    </citation>
    <scope>NUCLEOTIDE SEQUENCE [LARGE SCALE GENOMIC DNA]</scope>
    <source>
        <strain evidence="14 15">RED65</strain>
    </source>
</reference>
<name>Q1N0E2_9GAMM</name>
<evidence type="ECO:0000256" key="11">
    <source>
        <dbReference type="SAM" id="SignalP"/>
    </source>
</evidence>
<accession>Q1N0E2</accession>
<comment type="subcellular location">
    <subcellularLocation>
        <location evidence="1 9">Cell outer membrane</location>
        <topology evidence="1 9">Multi-pass membrane protein</topology>
    </subcellularLocation>
</comment>
<dbReference type="SUPFAM" id="SSF56935">
    <property type="entry name" value="Porins"/>
    <property type="match status" value="1"/>
</dbReference>
<keyword evidence="3 9" id="KW-0813">Transport</keyword>
<evidence type="ECO:0000256" key="2">
    <source>
        <dbReference type="ARBA" id="ARBA00009810"/>
    </source>
</evidence>
<gene>
    <name evidence="14" type="ORF">RED65_06227</name>
</gene>
<feature type="domain" description="TonB-dependent receptor plug" evidence="13">
    <location>
        <begin position="55"/>
        <end position="151"/>
    </location>
</feature>
<keyword evidence="11" id="KW-0732">Signal</keyword>
<dbReference type="Proteomes" id="UP000004263">
    <property type="component" value="Unassembled WGS sequence"/>
</dbReference>
<organism evidence="14 15">
    <name type="scientific">Bermanella marisrubri</name>
    <dbReference type="NCBI Taxonomy" id="207949"/>
    <lineage>
        <taxon>Bacteria</taxon>
        <taxon>Pseudomonadati</taxon>
        <taxon>Pseudomonadota</taxon>
        <taxon>Gammaproteobacteria</taxon>
        <taxon>Oceanospirillales</taxon>
        <taxon>Oceanospirillaceae</taxon>
        <taxon>Bermanella</taxon>
    </lineage>
</organism>
<evidence type="ECO:0000256" key="1">
    <source>
        <dbReference type="ARBA" id="ARBA00004571"/>
    </source>
</evidence>
<dbReference type="Pfam" id="PF07715">
    <property type="entry name" value="Plug"/>
    <property type="match status" value="1"/>
</dbReference>
<evidence type="ECO:0000256" key="4">
    <source>
        <dbReference type="ARBA" id="ARBA00022452"/>
    </source>
</evidence>
<comment type="caution">
    <text evidence="14">The sequence shown here is derived from an EMBL/GenBank/DDBJ whole genome shotgun (WGS) entry which is preliminary data.</text>
</comment>
<evidence type="ECO:0000256" key="10">
    <source>
        <dbReference type="RuleBase" id="RU003357"/>
    </source>
</evidence>
<dbReference type="InterPro" id="IPR000531">
    <property type="entry name" value="Beta-barrel_TonB"/>
</dbReference>
<keyword evidence="7 9" id="KW-0472">Membrane</keyword>
<evidence type="ECO:0000313" key="14">
    <source>
        <dbReference type="EMBL" id="EAT11722.1"/>
    </source>
</evidence>
<dbReference type="InterPro" id="IPR039426">
    <property type="entry name" value="TonB-dep_rcpt-like"/>
</dbReference>
<evidence type="ECO:0000256" key="7">
    <source>
        <dbReference type="ARBA" id="ARBA00023136"/>
    </source>
</evidence>
<dbReference type="Pfam" id="PF00593">
    <property type="entry name" value="TonB_dep_Rec_b-barrel"/>
    <property type="match status" value="1"/>
</dbReference>
<keyword evidence="4 9" id="KW-1134">Transmembrane beta strand</keyword>
<keyword evidence="15" id="KW-1185">Reference proteome</keyword>
<sequence>MQYKKLLAIAISSAFGSSLMANEAPTNETEQPAKQHETKLNMVKVVGKATSGIDDLIDREMLDNVQANDLSDVFSLNPEISAGGSVAMAQKIYVRNIGEDMLNISVDGAEQAGAVFHHASRVVIEPDLLKQVEVEAGAGSATAGFGALGGAVRFVTKDPIDLLRGNESAGASIKSTYYSNGESFKHSATAYAQDEKSGLGGLVNYISADLNNREDGDGNKLLGSESENEVLFAKGVAQISDEQKISISAESLTQEGDIAYRPEWIPSNFNPTTPTKAERETFILNYQFDSYNPLLDLSVNAYTTSVEQERDRTSDWGVVVKAMVETTSVSIENKSDIGFSQLIYGVNYREDSAELYEYGTEDGEVAGAYLQSILKLGENTTVSTGLRYDDYSLNDVNGLNISDSGVSPNLSANYSITPEISISAGYAEAMRGATVKDAYLLEAGGKYFNDPNLKAEKAKNTEIAIDYSSGILNASFGAYQSNIEDALVSSAPWKEDITNSDDDIEVDGYFAKMGIQENAFDISASLHISEAKQAGTNVIRYVQGSNASTIGDTLVINSNYRFNPDLTIGWLAQIVDDIKPFTVPVGAETLTVEKQGYSTHDLYLSWSPLRNRMLLLNLTMKNVFDETYLSHSSPEDLQANPGYEGIAGSLDPGRDVRLSATIKF</sequence>
<dbReference type="InterPro" id="IPR012910">
    <property type="entry name" value="Plug_dom"/>
</dbReference>
<evidence type="ECO:0000259" key="12">
    <source>
        <dbReference type="Pfam" id="PF00593"/>
    </source>
</evidence>
<proteinExistence type="inferred from homology"/>
<protein>
    <submittedName>
        <fullName evidence="14">Outer membrane protein</fullName>
    </submittedName>
</protein>
<evidence type="ECO:0000256" key="8">
    <source>
        <dbReference type="ARBA" id="ARBA00023237"/>
    </source>
</evidence>
<dbReference type="Gene3D" id="2.40.170.20">
    <property type="entry name" value="TonB-dependent receptor, beta-barrel domain"/>
    <property type="match status" value="1"/>
</dbReference>
<keyword evidence="5 9" id="KW-0812">Transmembrane</keyword>
<dbReference type="GO" id="GO:0015344">
    <property type="term" value="F:siderophore uptake transmembrane transporter activity"/>
    <property type="evidence" value="ECO:0007669"/>
    <property type="project" value="TreeGrafter"/>
</dbReference>
<dbReference type="AlphaFoldDB" id="Q1N0E2"/>
<evidence type="ECO:0000256" key="5">
    <source>
        <dbReference type="ARBA" id="ARBA00022692"/>
    </source>
</evidence>
<comment type="similarity">
    <text evidence="2 9 10">Belongs to the TonB-dependent receptor family.</text>
</comment>
<dbReference type="PROSITE" id="PS52016">
    <property type="entry name" value="TONB_DEPENDENT_REC_3"/>
    <property type="match status" value="1"/>
</dbReference>
<evidence type="ECO:0000256" key="9">
    <source>
        <dbReference type="PROSITE-ProRule" id="PRU01360"/>
    </source>
</evidence>
<dbReference type="GO" id="GO:0044718">
    <property type="term" value="P:siderophore transmembrane transport"/>
    <property type="evidence" value="ECO:0007669"/>
    <property type="project" value="TreeGrafter"/>
</dbReference>
<dbReference type="RefSeq" id="WP_007016492.1">
    <property type="nucleotide sequence ID" value="NZ_AAQH01000014.1"/>
</dbReference>
<dbReference type="Gene3D" id="2.170.130.10">
    <property type="entry name" value="TonB-dependent receptor, plug domain"/>
    <property type="match status" value="1"/>
</dbReference>
<dbReference type="PANTHER" id="PTHR30069">
    <property type="entry name" value="TONB-DEPENDENT OUTER MEMBRANE RECEPTOR"/>
    <property type="match status" value="1"/>
</dbReference>
<evidence type="ECO:0000256" key="3">
    <source>
        <dbReference type="ARBA" id="ARBA00022448"/>
    </source>
</evidence>
<feature type="signal peptide" evidence="11">
    <location>
        <begin position="1"/>
        <end position="21"/>
    </location>
</feature>
<dbReference type="STRING" id="207949.RED65_06227"/>
<feature type="chain" id="PRO_5004194477" evidence="11">
    <location>
        <begin position="22"/>
        <end position="664"/>
    </location>
</feature>